<accession>A0ABY5SQX3</accession>
<organism evidence="2 3">
    <name type="scientific">Brevibacterium spongiae</name>
    <dbReference type="NCBI Taxonomy" id="2909672"/>
    <lineage>
        <taxon>Bacteria</taxon>
        <taxon>Bacillati</taxon>
        <taxon>Actinomycetota</taxon>
        <taxon>Actinomycetes</taxon>
        <taxon>Micrococcales</taxon>
        <taxon>Brevibacteriaceae</taxon>
        <taxon>Brevibacterium</taxon>
    </lineage>
</organism>
<gene>
    <name evidence="2" type="ORF">L1F31_04635</name>
</gene>
<keyword evidence="3" id="KW-1185">Reference proteome</keyword>
<dbReference type="RefSeq" id="WP_265419507.1">
    <property type="nucleotide sequence ID" value="NZ_CP093443.1"/>
</dbReference>
<name>A0ABY5SQX3_9MICO</name>
<dbReference type="InterPro" id="IPR032710">
    <property type="entry name" value="NTF2-like_dom_sf"/>
</dbReference>
<protein>
    <submittedName>
        <fullName evidence="2">Nuclear transport factor 2 family protein</fullName>
    </submittedName>
</protein>
<evidence type="ECO:0000313" key="2">
    <source>
        <dbReference type="EMBL" id="UVI36947.1"/>
    </source>
</evidence>
<dbReference type="InterPro" id="IPR037401">
    <property type="entry name" value="SnoaL-like"/>
</dbReference>
<dbReference type="SUPFAM" id="SSF54427">
    <property type="entry name" value="NTF2-like"/>
    <property type="match status" value="1"/>
</dbReference>
<feature type="domain" description="SnoaL-like" evidence="1">
    <location>
        <begin position="3"/>
        <end position="98"/>
    </location>
</feature>
<evidence type="ECO:0000313" key="3">
    <source>
        <dbReference type="Proteomes" id="UP001064879"/>
    </source>
</evidence>
<proteinExistence type="predicted"/>
<dbReference type="Pfam" id="PF12680">
    <property type="entry name" value="SnoaL_2"/>
    <property type="match status" value="1"/>
</dbReference>
<evidence type="ECO:0000259" key="1">
    <source>
        <dbReference type="Pfam" id="PF12680"/>
    </source>
</evidence>
<reference evidence="2" key="1">
    <citation type="submission" date="2022-03" db="EMBL/GenBank/DDBJ databases">
        <title>Brevibacterium spongiae sp. nov., isolated from marine sponge.</title>
        <authorList>
            <person name="Li Z."/>
            <person name="Zhang M."/>
        </authorList>
    </citation>
    <scope>NUCLEOTIDE SEQUENCE</scope>
    <source>
        <strain evidence="2">WHS-Z9</strain>
    </source>
</reference>
<dbReference type="EMBL" id="CP093443">
    <property type="protein sequence ID" value="UVI36947.1"/>
    <property type="molecule type" value="Genomic_DNA"/>
</dbReference>
<dbReference type="Gene3D" id="3.10.450.50">
    <property type="match status" value="1"/>
</dbReference>
<dbReference type="Proteomes" id="UP001064879">
    <property type="component" value="Chromosome"/>
</dbReference>
<sequence>MADRHIAAFNAGDVDALLADFADSATWVTGDYTIAEGGLREFFTEAMQALLPQLSLRRVIDGGSVIAVEMREDWSHQGENKSAGLIAVFDLVDSKIAKAKIYREGSADA</sequence>